<evidence type="ECO:0000256" key="1">
    <source>
        <dbReference type="SAM" id="MobiDB-lite"/>
    </source>
</evidence>
<evidence type="ECO:0000313" key="3">
    <source>
        <dbReference type="Proteomes" id="UP001153069"/>
    </source>
</evidence>
<dbReference type="AlphaFoldDB" id="A0A9N8ELB4"/>
<proteinExistence type="predicted"/>
<dbReference type="EMBL" id="CAICTM010001300">
    <property type="protein sequence ID" value="CAB9522435.1"/>
    <property type="molecule type" value="Genomic_DNA"/>
</dbReference>
<keyword evidence="3" id="KW-1185">Reference proteome</keyword>
<gene>
    <name evidence="2" type="ORF">SEMRO_1302_G260930.1</name>
</gene>
<name>A0A9N8ELB4_9STRA</name>
<feature type="region of interest" description="Disordered" evidence="1">
    <location>
        <begin position="180"/>
        <end position="238"/>
    </location>
</feature>
<protein>
    <submittedName>
        <fullName evidence="2">Uncharacterized protein</fullName>
    </submittedName>
</protein>
<reference evidence="2" key="1">
    <citation type="submission" date="2020-06" db="EMBL/GenBank/DDBJ databases">
        <authorList>
            <consortium name="Plant Systems Biology data submission"/>
        </authorList>
    </citation>
    <scope>NUCLEOTIDE SEQUENCE</scope>
    <source>
        <strain evidence="2">D6</strain>
    </source>
</reference>
<organism evidence="2 3">
    <name type="scientific">Seminavis robusta</name>
    <dbReference type="NCBI Taxonomy" id="568900"/>
    <lineage>
        <taxon>Eukaryota</taxon>
        <taxon>Sar</taxon>
        <taxon>Stramenopiles</taxon>
        <taxon>Ochrophyta</taxon>
        <taxon>Bacillariophyta</taxon>
        <taxon>Bacillariophyceae</taxon>
        <taxon>Bacillariophycidae</taxon>
        <taxon>Naviculales</taxon>
        <taxon>Naviculaceae</taxon>
        <taxon>Seminavis</taxon>
    </lineage>
</organism>
<dbReference type="Proteomes" id="UP001153069">
    <property type="component" value="Unassembled WGS sequence"/>
</dbReference>
<sequence>MVTPTQELFKDYVNTPAYQMISKSQSFQNYVHSYSAYTPQKILQTRKSLGVPKQTGRGRKKEPCDTAKRLTAMKLKQSRGDTATKLEVDRLVQKNVLLTANANTSVWTKPSFPTSYNSKARRRLVIDESSSSCEREEGSMDTTGTVISEAKPEEIVQQVDVNSWKAATTTLDLSIAYASSQETAQDDTPPYKQTEWTNASRKDNQLRGSLMGLDSSPTLQYNFRRQRAPVPTPATRFP</sequence>
<comment type="caution">
    <text evidence="2">The sequence shown here is derived from an EMBL/GenBank/DDBJ whole genome shotgun (WGS) entry which is preliminary data.</text>
</comment>
<accession>A0A9N8ELB4</accession>
<evidence type="ECO:0000313" key="2">
    <source>
        <dbReference type="EMBL" id="CAB9522435.1"/>
    </source>
</evidence>